<dbReference type="GO" id="GO:0016757">
    <property type="term" value="F:glycosyltransferase activity"/>
    <property type="evidence" value="ECO:0007669"/>
    <property type="project" value="InterPro"/>
</dbReference>
<name>A0A117ITU1_9EURY</name>
<dbReference type="RefSeq" id="WP_058938507.1">
    <property type="nucleotide sequence ID" value="NZ_LLYW01000015.1"/>
</dbReference>
<evidence type="ECO:0000259" key="1">
    <source>
        <dbReference type="Pfam" id="PF00534"/>
    </source>
</evidence>
<dbReference type="InterPro" id="IPR001296">
    <property type="entry name" value="Glyco_trans_1"/>
</dbReference>
<evidence type="ECO:0000313" key="3">
    <source>
        <dbReference type="Proteomes" id="UP000053462"/>
    </source>
</evidence>
<sequence length="386" mass="45188">MVSTPRKHQRKVKICLWGNRGSFYETHIRLLKSCRDYSVVSIGSSDAKGVDIELFESSDGKNILRTFIGLLGRLFRVPFLFSKLDAWCDVHIVHYLNIWYLFSLAVLPLKKPVVYVPYGTDWKLREKTGRKKPLIYRLIFKFIVKRKLSMVLFEFHFNSKYFAEMWGVRNSRKMFLTIIFPIRDAFYSYKINTIRKSPRYTLIFSPRTLLPFYNHHLLVEVLSRSEFKEQLVLLFIDTSNLKTVYAQHVVSKAKEYGIKTSVIPRFLSAEEMARMFLLSDFNVNIPTDDQFGMSIMEGALLCSVPVLNKNIWSYCDIMSYKNAIFVDPYSPDEAARTLTNALSDKKFRRKMCRVNRKVFENRRESIVIDNLRAVINRVLDGGSDVH</sequence>
<dbReference type="Pfam" id="PF00534">
    <property type="entry name" value="Glycos_transf_1"/>
    <property type="match status" value="1"/>
</dbReference>
<keyword evidence="3" id="KW-1185">Reference proteome</keyword>
<dbReference type="AlphaFoldDB" id="A0A117ITU1"/>
<protein>
    <recommendedName>
        <fullName evidence="1">Glycosyl transferase family 1 domain-containing protein</fullName>
    </recommendedName>
</protein>
<evidence type="ECO:0000313" key="2">
    <source>
        <dbReference type="EMBL" id="KUH33793.1"/>
    </source>
</evidence>
<dbReference type="EMBL" id="LLYW01000015">
    <property type="protein sequence ID" value="KUH33793.1"/>
    <property type="molecule type" value="Genomic_DNA"/>
</dbReference>
<proteinExistence type="predicted"/>
<organism evidence="2 3">
    <name type="scientific">Thermococcus celericrescens</name>
    <dbReference type="NCBI Taxonomy" id="227598"/>
    <lineage>
        <taxon>Archaea</taxon>
        <taxon>Methanobacteriati</taxon>
        <taxon>Methanobacteriota</taxon>
        <taxon>Thermococci</taxon>
        <taxon>Thermococcales</taxon>
        <taxon>Thermococcaceae</taxon>
        <taxon>Thermococcus</taxon>
    </lineage>
</organism>
<dbReference type="OrthoDB" id="98058at2157"/>
<dbReference type="SUPFAM" id="SSF53756">
    <property type="entry name" value="UDP-Glycosyltransferase/glycogen phosphorylase"/>
    <property type="match status" value="1"/>
</dbReference>
<feature type="domain" description="Glycosyl transferase family 1" evidence="1">
    <location>
        <begin position="199"/>
        <end position="354"/>
    </location>
</feature>
<reference evidence="2 3" key="1">
    <citation type="submission" date="2015-10" db="EMBL/GenBank/DDBJ databases">
        <title>Draft genome sequence of Thermococcus celericrescens strain DSM 17994.</title>
        <authorList>
            <person name="Hong S.-J."/>
            <person name="Park C.-E."/>
            <person name="Shin J.-H."/>
        </authorList>
    </citation>
    <scope>NUCLEOTIDE SEQUENCE [LARGE SCALE GENOMIC DNA]</scope>
    <source>
        <strain evidence="2 3">DSM 17994</strain>
    </source>
</reference>
<dbReference type="STRING" id="227598.APY94_04530"/>
<dbReference type="PANTHER" id="PTHR12526">
    <property type="entry name" value="GLYCOSYLTRANSFERASE"/>
    <property type="match status" value="1"/>
</dbReference>
<accession>A0A117ITU1</accession>
<dbReference type="Proteomes" id="UP000053462">
    <property type="component" value="Unassembled WGS sequence"/>
</dbReference>
<comment type="caution">
    <text evidence="2">The sequence shown here is derived from an EMBL/GenBank/DDBJ whole genome shotgun (WGS) entry which is preliminary data.</text>
</comment>
<dbReference type="Gene3D" id="3.40.50.2000">
    <property type="entry name" value="Glycogen Phosphorylase B"/>
    <property type="match status" value="2"/>
</dbReference>
<gene>
    <name evidence="2" type="ORF">APY94_04530</name>
</gene>